<dbReference type="InterPro" id="IPR045055">
    <property type="entry name" value="DNA2/NAM7-like"/>
</dbReference>
<dbReference type="Gene3D" id="3.40.50.300">
    <property type="entry name" value="P-loop containing nucleotide triphosphate hydrolases"/>
    <property type="match status" value="2"/>
</dbReference>
<dbReference type="HOGENOM" id="CLU_005032_0_0_10"/>
<dbReference type="InterPro" id="IPR014001">
    <property type="entry name" value="Helicase_ATP-bd"/>
</dbReference>
<dbReference type="PANTHER" id="PTHR10887">
    <property type="entry name" value="DNA2/NAM7 HELICASE FAMILY"/>
    <property type="match status" value="1"/>
</dbReference>
<reference key="2">
    <citation type="submission" date="2011-04" db="EMBL/GenBank/DDBJ databases">
        <title>Complete sequence of chromosome of Haliscomenobacter hydrossis DSM 1100.</title>
        <authorList>
            <consortium name="US DOE Joint Genome Institute (JGI-PGF)"/>
            <person name="Lucas S."/>
            <person name="Han J."/>
            <person name="Lapidus A."/>
            <person name="Bruce D."/>
            <person name="Goodwin L."/>
            <person name="Pitluck S."/>
            <person name="Peters L."/>
            <person name="Kyrpides N."/>
            <person name="Mavromatis K."/>
            <person name="Ivanova N."/>
            <person name="Ovchinnikova G."/>
            <person name="Pagani I."/>
            <person name="Daligault H."/>
            <person name="Detter J.C."/>
            <person name="Han C."/>
            <person name="Land M."/>
            <person name="Hauser L."/>
            <person name="Markowitz V."/>
            <person name="Cheng J.-F."/>
            <person name="Hugenholtz P."/>
            <person name="Woyke T."/>
            <person name="Wu D."/>
            <person name="Verbarg S."/>
            <person name="Frueling A."/>
            <person name="Brambilla E."/>
            <person name="Klenk H.-P."/>
            <person name="Eisen J.A."/>
        </authorList>
    </citation>
    <scope>NUCLEOTIDE SEQUENCE</scope>
    <source>
        <strain>DSM 1100</strain>
    </source>
</reference>
<dbReference type="SMART" id="SM00487">
    <property type="entry name" value="DEXDc"/>
    <property type="match status" value="1"/>
</dbReference>
<protein>
    <submittedName>
        <fullName evidence="2">DEAD-like helicase</fullName>
    </submittedName>
</protein>
<dbReference type="Gene3D" id="3.90.320.10">
    <property type="match status" value="1"/>
</dbReference>
<dbReference type="OrthoDB" id="9757917at2"/>
<dbReference type="InterPro" id="IPR041677">
    <property type="entry name" value="DNA2/NAM7_AAA_11"/>
</dbReference>
<dbReference type="AlphaFoldDB" id="F4KU15"/>
<dbReference type="CDD" id="cd18808">
    <property type="entry name" value="SF1_C_Upf1"/>
    <property type="match status" value="1"/>
</dbReference>
<organism evidence="2 3">
    <name type="scientific">Haliscomenobacter hydrossis (strain ATCC 27775 / DSM 1100 / LMG 10767 / O)</name>
    <dbReference type="NCBI Taxonomy" id="760192"/>
    <lineage>
        <taxon>Bacteria</taxon>
        <taxon>Pseudomonadati</taxon>
        <taxon>Bacteroidota</taxon>
        <taxon>Saprospiria</taxon>
        <taxon>Saprospirales</taxon>
        <taxon>Haliscomenobacteraceae</taxon>
        <taxon>Haliscomenobacter</taxon>
    </lineage>
</organism>
<dbReference type="InterPro" id="IPR011604">
    <property type="entry name" value="PDDEXK-like_dom_sf"/>
</dbReference>
<sequence length="1124" mass="128980">MPPHLAQIFYRELQKIVENDQLDAAAQTEACYQLLVVMLMEATKQERLRFVNLFSRMAYAGQKFQLDKKLQFYQHNFRKVAQEVRQKGDLRSDHHFLPGFAFKVVLETIRGLSKTTPPNALINQVPPNWPNTFRPVEIKEYRPLVRVLALEDRKEVQCLVVKDESRPDENILVKYNLPERNEGFNPTIQALRKIFGFPILLNLLEVEVDQEGYYRPQAFVVEPDHLIDVTGIAECFDTDHTVPETYLLKKFLPFSSSSALLLGHIANFFLDELMHNPQQEFPEVFKKVFALNPLAFCLLEDRELIDLRQRSQAHFINLQREIVQNFPAQGIDPEQCYLEPTFYSNIHGLQGRLDALYRHGNKSAIVELKSGKLFKPNQFKINTGHYIQTLLYDLIIRATYGKEIDPTNYILYSALETDNLKFAPVNRSNQWEALQVRNHILALEHTLQRLGLPGNDEDNLVEHTQRLQNLLADYRFQSASRFAQRDQEQFQRVFSALNDIEQAYFTAFTGFIAREHKLSKTGLDGIETINGQAALWLNPFHEKQERFEILSHLTIVDNQARANEAIIRFARSEHTNPLANFRTGDIAVLYPFVNEDQSPLRNQLFKCSIIELSASTVTVSLRSRQFNDQIFQDYTWWNLEHDLMDNSFTAQYRGLYDLASSSTHKRRLLLGVTAPAMPLELGQSSSPAEMTAEQQAIFQAILASQDYFLLWGPPGTGKTSVMLKHLVGHWMDHSKDTILLLAYTNRAVDEICESIEAYAPEMRNRYIRIGSRYSTAPAYQGRLLSILSQRIDTRKELKALISGHRIVVATVASIIGRPELFLLKAFDRVVIDEASQILEPMLVGLLPKFKHFLLIGDHKQLPAVVAQDPELSKVYDTRLHEIGLYDLRNSFFERLYKRTQTQNWHHAYAQLSHQGRMHQEIMTFPSRYFYEERLRILPPETPGHEVQISILDYPQLEKGSTLEQALSSQRMIFCATPLDKNGAAHKANRHEAEMVGELVAKIQALYTHNGRSFTPRSLGIITPYRAQIAQIRQALLQKEIDVDLITIDTVERYQGGARDIIIISLSTNTASQFRSLISLSEEGVDRKLNVALTRAREQLIILGNGDLLSGNAVYRELMGVCFGV</sequence>
<name>F4KU15_HALH1</name>
<keyword evidence="2" id="KW-0067">ATP-binding</keyword>
<keyword evidence="2" id="KW-0378">Hydrolase</keyword>
<evidence type="ECO:0000259" key="1">
    <source>
        <dbReference type="SMART" id="SM00487"/>
    </source>
</evidence>
<accession>F4KU15</accession>
<dbReference type="SUPFAM" id="SSF52540">
    <property type="entry name" value="P-loop containing nucleoside triphosphate hydrolases"/>
    <property type="match status" value="1"/>
</dbReference>
<keyword evidence="3" id="KW-1185">Reference proteome</keyword>
<dbReference type="eggNOG" id="COG1391">
    <property type="taxonomic scope" value="Bacteria"/>
</dbReference>
<dbReference type="EMBL" id="CP002691">
    <property type="protein sequence ID" value="AEE49151.1"/>
    <property type="molecule type" value="Genomic_DNA"/>
</dbReference>
<dbReference type="RefSeq" id="WP_013763706.1">
    <property type="nucleotide sequence ID" value="NC_015510.1"/>
</dbReference>
<dbReference type="eggNOG" id="COG0210">
    <property type="taxonomic scope" value="Bacteria"/>
</dbReference>
<evidence type="ECO:0000313" key="2">
    <source>
        <dbReference type="EMBL" id="AEE49151.1"/>
    </source>
</evidence>
<dbReference type="Pfam" id="PF13087">
    <property type="entry name" value="AAA_12"/>
    <property type="match status" value="1"/>
</dbReference>
<dbReference type="PANTHER" id="PTHR10887:SF495">
    <property type="entry name" value="HELICASE SENATAXIN ISOFORM X1-RELATED"/>
    <property type="match status" value="1"/>
</dbReference>
<dbReference type="InterPro" id="IPR027417">
    <property type="entry name" value="P-loop_NTPase"/>
</dbReference>
<dbReference type="Proteomes" id="UP000008461">
    <property type="component" value="Chromosome"/>
</dbReference>
<dbReference type="InterPro" id="IPR047187">
    <property type="entry name" value="SF1_C_Upf1"/>
</dbReference>
<gene>
    <name evidence="2" type="ordered locus">Halhy_1256</name>
</gene>
<dbReference type="GO" id="GO:0004386">
    <property type="term" value="F:helicase activity"/>
    <property type="evidence" value="ECO:0007669"/>
    <property type="project" value="UniProtKB-KW"/>
</dbReference>
<dbReference type="STRING" id="760192.Halhy_1256"/>
<reference evidence="2 3" key="1">
    <citation type="journal article" date="2011" name="Stand. Genomic Sci.">
        <title>Complete genome sequence of Haliscomenobacter hydrossis type strain (O).</title>
        <authorList>
            <consortium name="US DOE Joint Genome Institute (JGI-PGF)"/>
            <person name="Daligault H."/>
            <person name="Lapidus A."/>
            <person name="Zeytun A."/>
            <person name="Nolan M."/>
            <person name="Lucas S."/>
            <person name="Del Rio T.G."/>
            <person name="Tice H."/>
            <person name="Cheng J.F."/>
            <person name="Tapia R."/>
            <person name="Han C."/>
            <person name="Goodwin L."/>
            <person name="Pitluck S."/>
            <person name="Liolios K."/>
            <person name="Pagani I."/>
            <person name="Ivanova N."/>
            <person name="Huntemann M."/>
            <person name="Mavromatis K."/>
            <person name="Mikhailova N."/>
            <person name="Pati A."/>
            <person name="Chen A."/>
            <person name="Palaniappan K."/>
            <person name="Land M."/>
            <person name="Hauser L."/>
            <person name="Brambilla E.M."/>
            <person name="Rohde M."/>
            <person name="Verbarg S."/>
            <person name="Goker M."/>
            <person name="Bristow J."/>
            <person name="Eisen J.A."/>
            <person name="Markowitz V."/>
            <person name="Hugenholtz P."/>
            <person name="Kyrpides N.C."/>
            <person name="Klenk H.P."/>
            <person name="Woyke T."/>
        </authorList>
    </citation>
    <scope>NUCLEOTIDE SEQUENCE [LARGE SCALE GENOMIC DNA]</scope>
    <source>
        <strain evidence="3">ATCC 27775 / DSM 1100 / LMG 10767 / O</strain>
    </source>
</reference>
<keyword evidence="2" id="KW-0347">Helicase</keyword>
<dbReference type="eggNOG" id="COG1112">
    <property type="taxonomic scope" value="Bacteria"/>
</dbReference>
<dbReference type="InterPro" id="IPR041679">
    <property type="entry name" value="DNA2/NAM7-like_C"/>
</dbReference>
<dbReference type="KEGG" id="hhy:Halhy_1256"/>
<keyword evidence="2" id="KW-0547">Nucleotide-binding</keyword>
<evidence type="ECO:0000313" key="3">
    <source>
        <dbReference type="Proteomes" id="UP000008461"/>
    </source>
</evidence>
<dbReference type="Pfam" id="PF13086">
    <property type="entry name" value="AAA_11"/>
    <property type="match status" value="2"/>
</dbReference>
<feature type="domain" description="Helicase ATP-binding" evidence="1">
    <location>
        <begin position="686"/>
        <end position="875"/>
    </location>
</feature>
<proteinExistence type="predicted"/>